<proteinExistence type="inferred from homology"/>
<dbReference type="InterPro" id="IPR029001">
    <property type="entry name" value="ITPase-like_fam"/>
</dbReference>
<keyword evidence="3" id="KW-0546">Nucleotide metabolism</keyword>
<dbReference type="CDD" id="cd00555">
    <property type="entry name" value="Maf"/>
    <property type="match status" value="1"/>
</dbReference>
<organism evidence="4 5">
    <name type="scientific">Caldicoprobacter faecalis</name>
    <dbReference type="NCBI Taxonomy" id="937334"/>
    <lineage>
        <taxon>Bacteria</taxon>
        <taxon>Bacillati</taxon>
        <taxon>Bacillota</taxon>
        <taxon>Clostridia</taxon>
        <taxon>Caldicoprobacterales</taxon>
        <taxon>Caldicoprobacteraceae</taxon>
        <taxon>Caldicoprobacter</taxon>
    </lineage>
</organism>
<feature type="site" description="Important for substrate specificity" evidence="3">
    <location>
        <position position="11"/>
    </location>
</feature>
<dbReference type="PANTHER" id="PTHR43213:SF5">
    <property type="entry name" value="BIFUNCTIONAL DTTP_UTP PYROPHOSPHATASE_METHYLTRANSFERASE PROTEIN-RELATED"/>
    <property type="match status" value="1"/>
</dbReference>
<dbReference type="EMBL" id="FOXR01000005">
    <property type="protein sequence ID" value="SFP87353.1"/>
    <property type="molecule type" value="Genomic_DNA"/>
</dbReference>
<dbReference type="RefSeq" id="WP_025748415.1">
    <property type="nucleotide sequence ID" value="NZ_FOXR01000005.1"/>
</dbReference>
<dbReference type="Pfam" id="PF02545">
    <property type="entry name" value="Maf"/>
    <property type="match status" value="1"/>
</dbReference>
<dbReference type="PANTHER" id="PTHR43213">
    <property type="entry name" value="BIFUNCTIONAL DTTP/UTP PYROPHOSPHATASE/METHYLTRANSFERASE PROTEIN-RELATED"/>
    <property type="match status" value="1"/>
</dbReference>
<dbReference type="HAMAP" id="MF_00528">
    <property type="entry name" value="Maf"/>
    <property type="match status" value="1"/>
</dbReference>
<dbReference type="GO" id="GO:0005737">
    <property type="term" value="C:cytoplasm"/>
    <property type="evidence" value="ECO:0007669"/>
    <property type="project" value="UniProtKB-SubCell"/>
</dbReference>
<dbReference type="STRING" id="937334.SAMN05444406_10587"/>
<evidence type="ECO:0000313" key="5">
    <source>
        <dbReference type="Proteomes" id="UP000198577"/>
    </source>
</evidence>
<dbReference type="NCBIfam" id="TIGR00172">
    <property type="entry name" value="maf"/>
    <property type="match status" value="1"/>
</dbReference>
<evidence type="ECO:0000256" key="2">
    <source>
        <dbReference type="ARBA" id="ARBA00022801"/>
    </source>
</evidence>
<comment type="catalytic activity">
    <reaction evidence="3">
        <text>dTTP + H2O = dTMP + diphosphate + H(+)</text>
        <dbReference type="Rhea" id="RHEA:28534"/>
        <dbReference type="ChEBI" id="CHEBI:15377"/>
        <dbReference type="ChEBI" id="CHEBI:15378"/>
        <dbReference type="ChEBI" id="CHEBI:33019"/>
        <dbReference type="ChEBI" id="CHEBI:37568"/>
        <dbReference type="ChEBI" id="CHEBI:63528"/>
        <dbReference type="EC" id="3.6.1.9"/>
    </reaction>
</comment>
<accession>A0A1I5TWD0</accession>
<dbReference type="GO" id="GO:0036221">
    <property type="term" value="F:UTP diphosphatase activity"/>
    <property type="evidence" value="ECO:0007669"/>
    <property type="project" value="RHEA"/>
</dbReference>
<feature type="site" description="Important for substrate specificity" evidence="3">
    <location>
        <position position="70"/>
    </location>
</feature>
<dbReference type="AlphaFoldDB" id="A0A1I5TWD0"/>
<dbReference type="SUPFAM" id="SSF52972">
    <property type="entry name" value="ITPase-like"/>
    <property type="match status" value="1"/>
</dbReference>
<dbReference type="OrthoDB" id="9807767at2"/>
<reference evidence="4 5" key="1">
    <citation type="submission" date="2016-10" db="EMBL/GenBank/DDBJ databases">
        <authorList>
            <person name="de Groot N.N."/>
        </authorList>
    </citation>
    <scope>NUCLEOTIDE SEQUENCE [LARGE SCALE GENOMIC DNA]</scope>
    <source>
        <strain evidence="4 5">DSM 20678</strain>
    </source>
</reference>
<sequence length="196" mass="21721">MRIILASSSPRRSDLLAQMGLKFEVIPSGQEEKVVENLPPHQLAVELALKKAESVAKRVQGCALIIGADTIVVKGDKVLGKPKDEDEAFQMLMELQGQVHEVITGLAVMEMPTRRCVTAYEKTLVEMAPLTRQDVEGYIRTGEPMDKAGAYGIQGLGGMLIKRIEGCYYNVVGLPIHRLWVILKEFEVEVFTERAV</sequence>
<feature type="site" description="Important for substrate specificity" evidence="3">
    <location>
        <position position="154"/>
    </location>
</feature>
<comment type="catalytic activity">
    <reaction evidence="3">
        <text>UTP + H2O = UMP + diphosphate + H(+)</text>
        <dbReference type="Rhea" id="RHEA:29395"/>
        <dbReference type="ChEBI" id="CHEBI:15377"/>
        <dbReference type="ChEBI" id="CHEBI:15378"/>
        <dbReference type="ChEBI" id="CHEBI:33019"/>
        <dbReference type="ChEBI" id="CHEBI:46398"/>
        <dbReference type="ChEBI" id="CHEBI:57865"/>
        <dbReference type="EC" id="3.6.1.9"/>
    </reaction>
</comment>
<gene>
    <name evidence="4" type="ORF">SAMN05444406_10587</name>
</gene>
<dbReference type="Proteomes" id="UP000198577">
    <property type="component" value="Unassembled WGS sequence"/>
</dbReference>
<comment type="subcellular location">
    <subcellularLocation>
        <location evidence="3">Cytoplasm</location>
    </subcellularLocation>
</comment>
<comment type="similarity">
    <text evidence="3">Belongs to the Maf family. YhdE subfamily.</text>
</comment>
<dbReference type="EC" id="3.6.1.9" evidence="3"/>
<keyword evidence="5" id="KW-1185">Reference proteome</keyword>
<comment type="function">
    <text evidence="3">Nucleoside triphosphate pyrophosphatase that hydrolyzes dTTP and UTP. May have a dual role in cell division arrest and in preventing the incorporation of modified nucleotides into cellular nucleic acids.</text>
</comment>
<evidence type="ECO:0000256" key="3">
    <source>
        <dbReference type="HAMAP-Rule" id="MF_00528"/>
    </source>
</evidence>
<evidence type="ECO:0000313" key="4">
    <source>
        <dbReference type="EMBL" id="SFP87353.1"/>
    </source>
</evidence>
<dbReference type="PIRSF" id="PIRSF006305">
    <property type="entry name" value="Maf"/>
    <property type="match status" value="1"/>
</dbReference>
<dbReference type="InterPro" id="IPR003697">
    <property type="entry name" value="Maf-like"/>
</dbReference>
<keyword evidence="2 3" id="KW-0378">Hydrolase</keyword>
<dbReference type="GO" id="GO:0009117">
    <property type="term" value="P:nucleotide metabolic process"/>
    <property type="evidence" value="ECO:0007669"/>
    <property type="project" value="UniProtKB-KW"/>
</dbReference>
<evidence type="ECO:0000256" key="1">
    <source>
        <dbReference type="ARBA" id="ARBA00001968"/>
    </source>
</evidence>
<keyword evidence="3" id="KW-0963">Cytoplasm</keyword>
<protein>
    <recommendedName>
        <fullName evidence="3">dTTP/UTP pyrophosphatase</fullName>
        <shortName evidence="3">dTTPase/UTPase</shortName>
        <ecNumber evidence="3">3.6.1.9</ecNumber>
    </recommendedName>
    <alternativeName>
        <fullName evidence="3">Nucleoside triphosphate pyrophosphatase</fullName>
    </alternativeName>
    <alternativeName>
        <fullName evidence="3">Nucleotide pyrophosphatase</fullName>
        <shortName evidence="3">Nucleotide PPase</shortName>
    </alternativeName>
</protein>
<comment type="caution">
    <text evidence="3">Lacks conserved residue(s) required for the propagation of feature annotation.</text>
</comment>
<name>A0A1I5TWD0_9FIRM</name>
<dbReference type="GO" id="GO:0036218">
    <property type="term" value="F:dTTP diphosphatase activity"/>
    <property type="evidence" value="ECO:0007669"/>
    <property type="project" value="RHEA"/>
</dbReference>
<comment type="cofactor">
    <cofactor evidence="1 3">
        <name>a divalent metal cation</name>
        <dbReference type="ChEBI" id="CHEBI:60240"/>
    </cofactor>
</comment>
<dbReference type="Gene3D" id="3.90.950.10">
    <property type="match status" value="1"/>
</dbReference>
<feature type="active site" description="Proton acceptor" evidence="3">
    <location>
        <position position="69"/>
    </location>
</feature>